<dbReference type="PROSITE" id="PS51186">
    <property type="entry name" value="GNAT"/>
    <property type="match status" value="1"/>
</dbReference>
<keyword evidence="7 9" id="KW-0012">Acyltransferase</keyword>
<dbReference type="Gene3D" id="3.40.630.30">
    <property type="match status" value="1"/>
</dbReference>
<accession>A0A177ZHT3</accession>
<evidence type="ECO:0000259" key="10">
    <source>
        <dbReference type="PROSITE" id="PS51186"/>
    </source>
</evidence>
<dbReference type="AlphaFoldDB" id="A0A177ZHT3"/>
<protein>
    <recommendedName>
        <fullName evidence="5 9">L-2,4-diaminobutyric acid acetyltransferase</fullName>
        <shortName evidence="9">DABA acetyltransferase</shortName>
        <ecNumber evidence="4 9">2.3.1.178</ecNumber>
    </recommendedName>
</protein>
<dbReference type="GO" id="GO:0033816">
    <property type="term" value="F:diaminobutyrate acetyltransferase activity"/>
    <property type="evidence" value="ECO:0007669"/>
    <property type="project" value="UniProtKB-EC"/>
</dbReference>
<sequence length="170" mass="19140">MTIPQTELDKSATIFFRKPQKEDGSEIWKLIKDTKILDLNSAYTYLLLCDIFPDTCVVAVQNQRIIGFVSAFRSPQSVDTLFVWQIAVDASIRGKGLGKKLLQELLGRKACENIHYLQTTIAPSNYASQSLFKGLARDLNCSVQVTNYFSADLFPEPGHEAEQQYQIGPF</sequence>
<comment type="catalytic activity">
    <reaction evidence="8 9">
        <text>L-2,4-diaminobutanoate + acetyl-CoA = (2S)-4-acetamido-2-aminobutanoate + CoA + H(+)</text>
        <dbReference type="Rhea" id="RHEA:16901"/>
        <dbReference type="ChEBI" id="CHEBI:15378"/>
        <dbReference type="ChEBI" id="CHEBI:57287"/>
        <dbReference type="ChEBI" id="CHEBI:57288"/>
        <dbReference type="ChEBI" id="CHEBI:58761"/>
        <dbReference type="ChEBI" id="CHEBI:58929"/>
        <dbReference type="EC" id="2.3.1.178"/>
    </reaction>
</comment>
<evidence type="ECO:0000256" key="6">
    <source>
        <dbReference type="ARBA" id="ARBA00022679"/>
    </source>
</evidence>
<comment type="caution">
    <text evidence="11">The sequence shown here is derived from an EMBL/GenBank/DDBJ whole genome shotgun (WGS) entry which is preliminary data.</text>
</comment>
<dbReference type="Proteomes" id="UP000077881">
    <property type="component" value="Unassembled WGS sequence"/>
</dbReference>
<dbReference type="CDD" id="cd04301">
    <property type="entry name" value="NAT_SF"/>
    <property type="match status" value="1"/>
</dbReference>
<evidence type="ECO:0000256" key="1">
    <source>
        <dbReference type="ARBA" id="ARBA00003741"/>
    </source>
</evidence>
<dbReference type="STRING" id="217031.ABB05_19705"/>
<evidence type="ECO:0000313" key="12">
    <source>
        <dbReference type="Proteomes" id="UP000077881"/>
    </source>
</evidence>
<reference evidence="11 12" key="1">
    <citation type="submission" date="2015-05" db="EMBL/GenBank/DDBJ databases">
        <title>Comparison of genome.</title>
        <authorList>
            <person name="Zheng Z."/>
            <person name="Sun M."/>
        </authorList>
    </citation>
    <scope>NUCLEOTIDE SEQUENCE [LARGE SCALE GENOMIC DNA]</scope>
    <source>
        <strain evidence="11 12">G25-74</strain>
    </source>
</reference>
<proteinExistence type="inferred from homology"/>
<evidence type="ECO:0000256" key="9">
    <source>
        <dbReference type="RuleBase" id="RU365045"/>
    </source>
</evidence>
<evidence type="ECO:0000256" key="4">
    <source>
        <dbReference type="ARBA" id="ARBA00012355"/>
    </source>
</evidence>
<keyword evidence="12" id="KW-1185">Reference proteome</keyword>
<dbReference type="RefSeq" id="WP_057981807.1">
    <property type="nucleotide sequence ID" value="NZ_JAGGKH010000004.1"/>
</dbReference>
<feature type="domain" description="N-acetyltransferase" evidence="10">
    <location>
        <begin position="14"/>
        <end position="170"/>
    </location>
</feature>
<evidence type="ECO:0000313" key="11">
    <source>
        <dbReference type="EMBL" id="OAK67375.1"/>
    </source>
</evidence>
<organism evidence="11 12">
    <name type="scientific">Lederbergia galactosidilytica</name>
    <dbReference type="NCBI Taxonomy" id="217031"/>
    <lineage>
        <taxon>Bacteria</taxon>
        <taxon>Bacillati</taxon>
        <taxon>Bacillota</taxon>
        <taxon>Bacilli</taxon>
        <taxon>Bacillales</taxon>
        <taxon>Bacillaceae</taxon>
        <taxon>Lederbergia</taxon>
    </lineage>
</organism>
<dbReference type="GO" id="GO:0019491">
    <property type="term" value="P:ectoine biosynthetic process"/>
    <property type="evidence" value="ECO:0007669"/>
    <property type="project" value="UniProtKB-UniPathway"/>
</dbReference>
<evidence type="ECO:0000256" key="5">
    <source>
        <dbReference type="ARBA" id="ARBA00017935"/>
    </source>
</evidence>
<dbReference type="InterPro" id="IPR012772">
    <property type="entry name" value="Ectoine_EctA"/>
</dbReference>
<evidence type="ECO:0000256" key="7">
    <source>
        <dbReference type="ARBA" id="ARBA00023315"/>
    </source>
</evidence>
<gene>
    <name evidence="9" type="primary">ectA</name>
    <name evidence="11" type="ORF">ABB05_19705</name>
</gene>
<comment type="similarity">
    <text evidence="3 9">Belongs to the acetyltransferase family. EctA subfamily.</text>
</comment>
<dbReference type="EMBL" id="LDJR01000060">
    <property type="protein sequence ID" value="OAK67375.1"/>
    <property type="molecule type" value="Genomic_DNA"/>
</dbReference>
<evidence type="ECO:0000256" key="8">
    <source>
        <dbReference type="ARBA" id="ARBA00048924"/>
    </source>
</evidence>
<dbReference type="InterPro" id="IPR016181">
    <property type="entry name" value="Acyl_CoA_acyltransferase"/>
</dbReference>
<dbReference type="OrthoDB" id="2436196at2"/>
<comment type="function">
    <text evidence="1 9">Catalyzes the acetylation of L-2,4-diaminobutyrate (DABA) to gamma-N-acetyl-alpha,gamma-diaminobutyric acid (ADABA) with acetyl coenzyme A.</text>
</comment>
<dbReference type="EC" id="2.3.1.178" evidence="4 9"/>
<evidence type="ECO:0000256" key="2">
    <source>
        <dbReference type="ARBA" id="ARBA00004978"/>
    </source>
</evidence>
<dbReference type="NCBIfam" id="TIGR02406">
    <property type="entry name" value="ectoine_EctA"/>
    <property type="match status" value="1"/>
</dbReference>
<dbReference type="Pfam" id="PF00583">
    <property type="entry name" value="Acetyltransf_1"/>
    <property type="match status" value="1"/>
</dbReference>
<dbReference type="UniPathway" id="UPA00067">
    <property type="reaction ID" value="UER00122"/>
</dbReference>
<dbReference type="SUPFAM" id="SSF55729">
    <property type="entry name" value="Acyl-CoA N-acyltransferases (Nat)"/>
    <property type="match status" value="1"/>
</dbReference>
<dbReference type="InterPro" id="IPR000182">
    <property type="entry name" value="GNAT_dom"/>
</dbReference>
<evidence type="ECO:0000256" key="3">
    <source>
        <dbReference type="ARBA" id="ARBA00010712"/>
    </source>
</evidence>
<comment type="pathway">
    <text evidence="2 9">Amine and polyamine biosynthesis; ectoine biosynthesis; L-ectoine from L-aspartate 4-semialdehyde: step 2/3.</text>
</comment>
<name>A0A177ZHT3_9BACI</name>
<dbReference type="PATRIC" id="fig|217031.6.peg.4277"/>
<keyword evidence="6 9" id="KW-0808">Transferase</keyword>